<keyword evidence="2" id="KW-1185">Reference proteome</keyword>
<proteinExistence type="predicted"/>
<evidence type="ECO:0000313" key="1">
    <source>
        <dbReference type="EMBL" id="TXE17504.1"/>
    </source>
</evidence>
<protein>
    <submittedName>
        <fullName evidence="1">Uncharacterized protein</fullName>
    </submittedName>
</protein>
<accession>A0A5C7B6P1</accession>
<dbReference type="STRING" id="1123037.GCA_000425305_01838"/>
<name>A0A5C7B6P1_9FLAO</name>
<dbReference type="RefSeq" id="WP_147231650.1">
    <property type="nucleotide sequence ID" value="NZ_VOSB01000012.1"/>
</dbReference>
<gene>
    <name evidence="1" type="ORF">ES692_09530</name>
</gene>
<dbReference type="Proteomes" id="UP000321938">
    <property type="component" value="Unassembled WGS sequence"/>
</dbReference>
<dbReference type="AlphaFoldDB" id="A0A5C7B6P1"/>
<reference evidence="1 2" key="1">
    <citation type="submission" date="2019-08" db="EMBL/GenBank/DDBJ databases">
        <title>Genome of Psychroserpens burtonensis ACAM 167.</title>
        <authorList>
            <person name="Bowman J.P."/>
        </authorList>
    </citation>
    <scope>NUCLEOTIDE SEQUENCE [LARGE SCALE GENOMIC DNA]</scope>
    <source>
        <strain evidence="1 2">ACAM 167</strain>
    </source>
</reference>
<comment type="caution">
    <text evidence="1">The sequence shown here is derived from an EMBL/GenBank/DDBJ whole genome shotgun (WGS) entry which is preliminary data.</text>
</comment>
<sequence length="123" mass="14409">MANNLKSKMRKYIIIIITILTFSTSFAQYDWTRGKLYLKNGEVLKGYIKIPTTSIPITPISFGKSKLKYRPELRSRTKKFDQTQVDKVYFGTSNPNLGYYEYIPITRNKMLIFKLIRNGKVKL</sequence>
<evidence type="ECO:0000313" key="2">
    <source>
        <dbReference type="Proteomes" id="UP000321938"/>
    </source>
</evidence>
<dbReference type="OrthoDB" id="1117699at2"/>
<organism evidence="1 2">
    <name type="scientific">Psychroserpens burtonensis</name>
    <dbReference type="NCBI Taxonomy" id="49278"/>
    <lineage>
        <taxon>Bacteria</taxon>
        <taxon>Pseudomonadati</taxon>
        <taxon>Bacteroidota</taxon>
        <taxon>Flavobacteriia</taxon>
        <taxon>Flavobacteriales</taxon>
        <taxon>Flavobacteriaceae</taxon>
        <taxon>Psychroserpens</taxon>
    </lineage>
</organism>
<dbReference type="EMBL" id="VOSB01000012">
    <property type="protein sequence ID" value="TXE17504.1"/>
    <property type="molecule type" value="Genomic_DNA"/>
</dbReference>